<protein>
    <recommendedName>
        <fullName evidence="3">Signal peptidase complex subunit 2</fullName>
    </recommendedName>
</protein>
<dbReference type="Pfam" id="PF06703">
    <property type="entry name" value="SPC25"/>
    <property type="match status" value="1"/>
</dbReference>
<dbReference type="GeneID" id="81389982"/>
<evidence type="ECO:0000313" key="12">
    <source>
        <dbReference type="Proteomes" id="UP001141434"/>
    </source>
</evidence>
<evidence type="ECO:0000256" key="3">
    <source>
        <dbReference type="ARBA" id="ARBA00017057"/>
    </source>
</evidence>
<accession>A0A9W9G9E7</accession>
<feature type="transmembrane region" description="Helical" evidence="10">
    <location>
        <begin position="69"/>
        <end position="92"/>
    </location>
</feature>
<dbReference type="EMBL" id="JAPMSZ010000001">
    <property type="protein sequence ID" value="KAJ5114471.1"/>
    <property type="molecule type" value="Genomic_DNA"/>
</dbReference>
<dbReference type="PANTHER" id="PTHR13085:SF0">
    <property type="entry name" value="SIGNAL PEPTIDASE COMPLEX SUBUNIT 2"/>
    <property type="match status" value="1"/>
</dbReference>
<feature type="transmembrane region" description="Helical" evidence="10">
    <location>
        <begin position="39"/>
        <end position="57"/>
    </location>
</feature>
<evidence type="ECO:0000256" key="7">
    <source>
        <dbReference type="ARBA" id="ARBA00023136"/>
    </source>
</evidence>
<reference evidence="11" key="1">
    <citation type="submission" date="2022-11" db="EMBL/GenBank/DDBJ databases">
        <authorList>
            <person name="Petersen C."/>
        </authorList>
    </citation>
    <scope>NUCLEOTIDE SEQUENCE</scope>
    <source>
        <strain evidence="11">IBT 34128</strain>
    </source>
</reference>
<comment type="subcellular location">
    <subcellularLocation>
        <location evidence="1">Endoplasmic reticulum membrane</location>
        <topology evidence="1">Multi-pass membrane protein</topology>
    </subcellularLocation>
</comment>
<reference evidence="11" key="2">
    <citation type="journal article" date="2023" name="IMA Fungus">
        <title>Comparative genomic study of the Penicillium genus elucidates a diverse pangenome and 15 lateral gene transfer events.</title>
        <authorList>
            <person name="Petersen C."/>
            <person name="Sorensen T."/>
            <person name="Nielsen M.R."/>
            <person name="Sondergaard T.E."/>
            <person name="Sorensen J.L."/>
            <person name="Fitzpatrick D.A."/>
            <person name="Frisvad J.C."/>
            <person name="Nielsen K.L."/>
        </authorList>
    </citation>
    <scope>NUCLEOTIDE SEQUENCE</scope>
    <source>
        <strain evidence="11">IBT 34128</strain>
    </source>
</reference>
<dbReference type="GO" id="GO:0005787">
    <property type="term" value="C:signal peptidase complex"/>
    <property type="evidence" value="ECO:0007669"/>
    <property type="project" value="InterPro"/>
</dbReference>
<dbReference type="GO" id="GO:0006465">
    <property type="term" value="P:signal peptide processing"/>
    <property type="evidence" value="ECO:0007669"/>
    <property type="project" value="InterPro"/>
</dbReference>
<dbReference type="PANTHER" id="PTHR13085">
    <property type="entry name" value="MICROSOMAL SIGNAL PEPTIDASE 25 KDA SUBUNIT"/>
    <property type="match status" value="1"/>
</dbReference>
<keyword evidence="5" id="KW-0256">Endoplasmic reticulum</keyword>
<evidence type="ECO:0000256" key="6">
    <source>
        <dbReference type="ARBA" id="ARBA00022989"/>
    </source>
</evidence>
<evidence type="ECO:0000256" key="2">
    <source>
        <dbReference type="ARBA" id="ARBA00007324"/>
    </source>
</evidence>
<dbReference type="InterPro" id="IPR009582">
    <property type="entry name" value="Spc2/SPCS2"/>
</dbReference>
<keyword evidence="12" id="KW-1185">Reference proteome</keyword>
<comment type="similarity">
    <text evidence="2">Belongs to the SPCS2 family.</text>
</comment>
<feature type="transmembrane region" description="Helical" evidence="10">
    <location>
        <begin position="6"/>
        <end position="27"/>
    </location>
</feature>
<keyword evidence="6 10" id="KW-1133">Transmembrane helix</keyword>
<comment type="function">
    <text evidence="8">Component of the signal peptidase complex (SPC) which catalyzes the cleavage of N-terminal signal sequences from nascent proteins as they are translocated into the lumen of the endoplasmic reticulum. Enhances the enzymatic activity of SPC and facilitates the interactions between different components of the translocation site.</text>
</comment>
<evidence type="ECO:0000256" key="1">
    <source>
        <dbReference type="ARBA" id="ARBA00004477"/>
    </source>
</evidence>
<keyword evidence="7 10" id="KW-0472">Membrane</keyword>
<sequence length="201" mass="22376">MATNKVPVYSLNAMMLWAPYLTTLPAPYTFKPNHTKTNVRFLLGYSAVAIAAFTFYADRTLGWEATTSPWIIAAVAVYFVLNSILTFWIWGVEAGEVFSGKRKTGETITISSSTKKNSNPYKLHVQYKSAAGKVLQDKQFEAPFPNWFSADGVFHPEPFRRWLASEVDVLRLAAKENEKKTGGVSGLVGKPDDAADGKMRR</sequence>
<feature type="region of interest" description="Disordered" evidence="9">
    <location>
        <begin position="178"/>
        <end position="201"/>
    </location>
</feature>
<name>A0A9W9G9E7_9EURO</name>
<evidence type="ECO:0000256" key="5">
    <source>
        <dbReference type="ARBA" id="ARBA00022824"/>
    </source>
</evidence>
<dbReference type="AlphaFoldDB" id="A0A9W9G9E7"/>
<evidence type="ECO:0000256" key="10">
    <source>
        <dbReference type="SAM" id="Phobius"/>
    </source>
</evidence>
<organism evidence="11 12">
    <name type="scientific">Penicillium alfredii</name>
    <dbReference type="NCBI Taxonomy" id="1506179"/>
    <lineage>
        <taxon>Eukaryota</taxon>
        <taxon>Fungi</taxon>
        <taxon>Dikarya</taxon>
        <taxon>Ascomycota</taxon>
        <taxon>Pezizomycotina</taxon>
        <taxon>Eurotiomycetes</taxon>
        <taxon>Eurotiomycetidae</taxon>
        <taxon>Eurotiales</taxon>
        <taxon>Aspergillaceae</taxon>
        <taxon>Penicillium</taxon>
    </lineage>
</organism>
<dbReference type="Proteomes" id="UP001141434">
    <property type="component" value="Unassembled WGS sequence"/>
</dbReference>
<feature type="compositionally biased region" description="Basic and acidic residues" evidence="9">
    <location>
        <begin position="190"/>
        <end position="201"/>
    </location>
</feature>
<comment type="caution">
    <text evidence="11">The sequence shown here is derived from an EMBL/GenBank/DDBJ whole genome shotgun (WGS) entry which is preliminary data.</text>
</comment>
<dbReference type="RefSeq" id="XP_056515664.1">
    <property type="nucleotide sequence ID" value="XM_056650814.1"/>
</dbReference>
<dbReference type="GO" id="GO:0045047">
    <property type="term" value="P:protein targeting to ER"/>
    <property type="evidence" value="ECO:0007669"/>
    <property type="project" value="TreeGrafter"/>
</dbReference>
<dbReference type="OrthoDB" id="29558at2759"/>
<gene>
    <name evidence="11" type="ORF">NUU61_000230</name>
</gene>
<proteinExistence type="inferred from homology"/>
<evidence type="ECO:0000256" key="8">
    <source>
        <dbReference type="ARBA" id="ARBA00045608"/>
    </source>
</evidence>
<evidence type="ECO:0000256" key="9">
    <source>
        <dbReference type="SAM" id="MobiDB-lite"/>
    </source>
</evidence>
<keyword evidence="4 10" id="KW-0812">Transmembrane</keyword>
<evidence type="ECO:0000256" key="4">
    <source>
        <dbReference type="ARBA" id="ARBA00022692"/>
    </source>
</evidence>
<evidence type="ECO:0000313" key="11">
    <source>
        <dbReference type="EMBL" id="KAJ5114471.1"/>
    </source>
</evidence>